<protein>
    <submittedName>
        <fullName evidence="2">Regulator</fullName>
    </submittedName>
</protein>
<evidence type="ECO:0000256" key="1">
    <source>
        <dbReference type="SAM" id="MobiDB-lite"/>
    </source>
</evidence>
<dbReference type="EMBL" id="JBHSFE010000014">
    <property type="protein sequence ID" value="MFC4610101.1"/>
    <property type="molecule type" value="Genomic_DNA"/>
</dbReference>
<feature type="region of interest" description="Disordered" evidence="1">
    <location>
        <begin position="152"/>
        <end position="186"/>
    </location>
</feature>
<reference evidence="3" key="1">
    <citation type="journal article" date="2019" name="Int. J. Syst. Evol. Microbiol.">
        <title>The Global Catalogue of Microorganisms (GCM) 10K type strain sequencing project: providing services to taxonomists for standard genome sequencing and annotation.</title>
        <authorList>
            <consortium name="The Broad Institute Genomics Platform"/>
            <consortium name="The Broad Institute Genome Sequencing Center for Infectious Disease"/>
            <person name="Wu L."/>
            <person name="Ma J."/>
        </authorList>
    </citation>
    <scope>NUCLEOTIDE SEQUENCE [LARGE SCALE GENOMIC DNA]</scope>
    <source>
        <strain evidence="3">CGMCC 4.7139</strain>
    </source>
</reference>
<sequence length="481" mass="52400">MTERPPQRIPNRQLAALIAEAGFSNAGLARRVDQLGLEHGLDLRYDKTSVTRWLRGQQPRGTTPALIAEVFTRRLGRRLSAQDLGLDACAPVYAGLEFAATPEEAVDIVSGLWRKDTGSHAELRKITFTPAGLVVPSRDWLIGRADERVSRGEAVQNGTAGVPVQGRASVPRQRSTDRGPGQKVSNGDIAALRSVGELFRTLDHAYGGGHVRQALVRYLEHEAEPMLRGTYGEVTGRRLFAAAADLTRLAGWTSYDIAAHGLAQRYFVQALRLSQAAGDRAYGSYVLVTMSRQAVYLGHGREAVQLTRVAQQGVGSSAPPLVQALLHAVEARGHGVLGDARACTAALVRAERALEAARPGDDVPHWARLFDEAQLADEFGHCHRDLQQYRSAAQHAERSLQLRAPAFARSRVFCRVVLASARLGLGELDQACALGAEAALQASEMRSARATEYVREFERRLEPYRDAAAARNYRDRVAALG</sequence>
<gene>
    <name evidence="2" type="ORF">ACFO9E_20140</name>
</gene>
<organism evidence="2 3">
    <name type="scientific">Streptomyces maoxianensis</name>
    <dbReference type="NCBI Taxonomy" id="1459942"/>
    <lineage>
        <taxon>Bacteria</taxon>
        <taxon>Bacillati</taxon>
        <taxon>Actinomycetota</taxon>
        <taxon>Actinomycetes</taxon>
        <taxon>Kitasatosporales</taxon>
        <taxon>Streptomycetaceae</taxon>
        <taxon>Streptomyces</taxon>
    </lineage>
</organism>
<proteinExistence type="predicted"/>
<accession>A0ABV9G733</accession>
<dbReference type="RefSeq" id="WP_381197639.1">
    <property type="nucleotide sequence ID" value="NZ_JBHSFE010000014.1"/>
</dbReference>
<dbReference type="Proteomes" id="UP001595993">
    <property type="component" value="Unassembled WGS sequence"/>
</dbReference>
<comment type="caution">
    <text evidence="2">The sequence shown here is derived from an EMBL/GenBank/DDBJ whole genome shotgun (WGS) entry which is preliminary data.</text>
</comment>
<keyword evidence="3" id="KW-1185">Reference proteome</keyword>
<evidence type="ECO:0000313" key="3">
    <source>
        <dbReference type="Proteomes" id="UP001595993"/>
    </source>
</evidence>
<evidence type="ECO:0000313" key="2">
    <source>
        <dbReference type="EMBL" id="MFC4610101.1"/>
    </source>
</evidence>
<name>A0ABV9G733_9ACTN</name>